<evidence type="ECO:0000313" key="2">
    <source>
        <dbReference type="EMBL" id="SFU66166.1"/>
    </source>
</evidence>
<dbReference type="Proteomes" id="UP000182491">
    <property type="component" value="Unassembled WGS sequence"/>
</dbReference>
<dbReference type="RefSeq" id="WP_157578016.1">
    <property type="nucleotide sequence ID" value="NZ_BMXC01000002.1"/>
</dbReference>
<name>A0A1I7I0B1_9BACT</name>
<keyword evidence="1" id="KW-0812">Transmembrane</keyword>
<dbReference type="AlphaFoldDB" id="A0A1I7I0B1"/>
<keyword evidence="1" id="KW-1133">Transmembrane helix</keyword>
<keyword evidence="1" id="KW-0472">Membrane</keyword>
<proteinExistence type="predicted"/>
<protein>
    <submittedName>
        <fullName evidence="2">Uncharacterized protein</fullName>
    </submittedName>
</protein>
<evidence type="ECO:0000256" key="1">
    <source>
        <dbReference type="SAM" id="Phobius"/>
    </source>
</evidence>
<sequence length="57" mass="6190">MSKLYKPTAIALGVLVLAVLMHCLREQAICHPVQLLAPVLLFAIGIVLSKLLKPVLE</sequence>
<feature type="transmembrane region" description="Helical" evidence="1">
    <location>
        <begin position="35"/>
        <end position="52"/>
    </location>
</feature>
<reference evidence="3" key="1">
    <citation type="submission" date="2016-10" db="EMBL/GenBank/DDBJ databases">
        <authorList>
            <person name="Varghese N."/>
        </authorList>
    </citation>
    <scope>NUCLEOTIDE SEQUENCE [LARGE SCALE GENOMIC DNA]</scope>
    <source>
        <strain evidence="3">DSM 18820</strain>
    </source>
</reference>
<accession>A0A1I7I0B1</accession>
<organism evidence="2 3">
    <name type="scientific">Pontibacter akesuensis</name>
    <dbReference type="NCBI Taxonomy" id="388950"/>
    <lineage>
        <taxon>Bacteria</taxon>
        <taxon>Pseudomonadati</taxon>
        <taxon>Bacteroidota</taxon>
        <taxon>Cytophagia</taxon>
        <taxon>Cytophagales</taxon>
        <taxon>Hymenobacteraceae</taxon>
        <taxon>Pontibacter</taxon>
    </lineage>
</organism>
<keyword evidence="3" id="KW-1185">Reference proteome</keyword>
<evidence type="ECO:0000313" key="3">
    <source>
        <dbReference type="Proteomes" id="UP000182491"/>
    </source>
</evidence>
<dbReference type="EMBL" id="FPCA01000002">
    <property type="protein sequence ID" value="SFU66166.1"/>
    <property type="molecule type" value="Genomic_DNA"/>
</dbReference>
<dbReference type="STRING" id="388950.GCA_001611675_01741"/>
<gene>
    <name evidence="2" type="ORF">SAMN04487941_1802</name>
</gene>